<comment type="caution">
    <text evidence="2">The sequence shown here is derived from an EMBL/GenBank/DDBJ whole genome shotgun (WGS) entry which is preliminary data.</text>
</comment>
<protein>
    <recommendedName>
        <fullName evidence="4">RxLR effector protein</fullName>
    </recommendedName>
</protein>
<proteinExistence type="predicted"/>
<keyword evidence="1" id="KW-0732">Signal</keyword>
<feature type="signal peptide" evidence="1">
    <location>
        <begin position="1"/>
        <end position="26"/>
    </location>
</feature>
<evidence type="ECO:0000313" key="3">
    <source>
        <dbReference type="Proteomes" id="UP000693981"/>
    </source>
</evidence>
<dbReference type="EMBL" id="JAGDFL010000048">
    <property type="protein sequence ID" value="KAG7399666.1"/>
    <property type="molecule type" value="Genomic_DNA"/>
</dbReference>
<organism evidence="2 3">
    <name type="scientific">Phytophthora boehmeriae</name>
    <dbReference type="NCBI Taxonomy" id="109152"/>
    <lineage>
        <taxon>Eukaryota</taxon>
        <taxon>Sar</taxon>
        <taxon>Stramenopiles</taxon>
        <taxon>Oomycota</taxon>
        <taxon>Peronosporomycetes</taxon>
        <taxon>Peronosporales</taxon>
        <taxon>Peronosporaceae</taxon>
        <taxon>Phytophthora</taxon>
    </lineage>
</organism>
<evidence type="ECO:0000256" key="1">
    <source>
        <dbReference type="SAM" id="SignalP"/>
    </source>
</evidence>
<accession>A0A8T1X1S5</accession>
<name>A0A8T1X1S5_9STRA</name>
<evidence type="ECO:0008006" key="4">
    <source>
        <dbReference type="Google" id="ProtNLM"/>
    </source>
</evidence>
<feature type="chain" id="PRO_5035857534" description="RxLR effector protein" evidence="1">
    <location>
        <begin position="27"/>
        <end position="124"/>
    </location>
</feature>
<gene>
    <name evidence="2" type="ORF">PHYBOEH_008309</name>
</gene>
<reference evidence="2" key="1">
    <citation type="submission" date="2021-02" db="EMBL/GenBank/DDBJ databases">
        <authorList>
            <person name="Palmer J.M."/>
        </authorList>
    </citation>
    <scope>NUCLEOTIDE SEQUENCE</scope>
    <source>
        <strain evidence="2">SCRP23</strain>
    </source>
</reference>
<evidence type="ECO:0000313" key="2">
    <source>
        <dbReference type="EMBL" id="KAG7399666.1"/>
    </source>
</evidence>
<dbReference type="Proteomes" id="UP000693981">
    <property type="component" value="Unassembled WGS sequence"/>
</dbReference>
<keyword evidence="3" id="KW-1185">Reference proteome</keyword>
<dbReference type="AlphaFoldDB" id="A0A8T1X1S5"/>
<sequence>MIATQFFTLAALALSLAVASLSNVAAQSGAEIGNRVTQIGLETVNNAHATSSLATSLQQVLSQYNTEIAGDAFQQIQDAADATAAANIKLNTIMQDFLTSLIDTDDSNPSIFGGGRKLRTEPEQ</sequence>